<dbReference type="InterPro" id="IPR024311">
    <property type="entry name" value="Lipocalin-like"/>
</dbReference>
<feature type="chain" id="PRO_5002999114" description="Lipocalin-like domain-containing protein" evidence="1">
    <location>
        <begin position="20"/>
        <end position="877"/>
    </location>
</feature>
<name>C9LF90_9BACT</name>
<dbReference type="GeneID" id="84577369"/>
<dbReference type="eggNOG" id="COG3291">
    <property type="taxonomic scope" value="Bacteria"/>
</dbReference>
<dbReference type="Pfam" id="PF13944">
    <property type="entry name" value="Calycin_like"/>
    <property type="match status" value="1"/>
</dbReference>
<proteinExistence type="predicted"/>
<evidence type="ECO:0000259" key="2">
    <source>
        <dbReference type="Pfam" id="PF13944"/>
    </source>
</evidence>
<comment type="caution">
    <text evidence="3">The sequence shown here is derived from an EMBL/GenBank/DDBJ whole genome shotgun (WGS) entry which is preliminary data.</text>
</comment>
<evidence type="ECO:0000313" key="3">
    <source>
        <dbReference type="EMBL" id="EEX72409.1"/>
    </source>
</evidence>
<evidence type="ECO:0000256" key="1">
    <source>
        <dbReference type="SAM" id="SignalP"/>
    </source>
</evidence>
<dbReference type="RefSeq" id="WP_006254650.1">
    <property type="nucleotide sequence ID" value="NZ_GG700642.1"/>
</dbReference>
<sequence>MRQFLLTSFFAALALSLSAQTGAFQVNNSGFETWKDVNEPGDGWYSFVSANTSGLGFLGSVAKNSSKKNTVKIEGRTGNAVLLKSSSIWGAKANGNLTTGCINMGSSTPANKANYNYTNRSGVNSCLFAGRPDSLVFYAKFKRGQGGNDTYTGRCHAVLHGDIDYKDPHETEENKAKYLIGETTIYSTVTDEWTRYAGAFTYTGTTAEKMYMLASFTTNETPGASYNDEFSIDDVQFIYNSQLKSIAYKGAAVPVSAQVDLSTETYEPASLVLAADGAGAIIDTTYNAETCVLTVTVKGNDFSVSPDNVHSYEIQFAKASEPALASVKISGEPFAAFTPDVKEYTLPYAYAPGIVIEGTPTEGFKMVNDSLETTFGKFAEPAFYDNAQKCITLKVTDGSKTTDYTFKFTDAVADTKSGDYPGSLSVSLTAANDIAVPIPLNNAAVLVTKNSNGTYNLDLKQFSFAGIPVGDIHVADIPLQNDTLAAQRTIRLTAYQADGTIDNSSMGWSLGHLPVKVALHLLNADQHLIEGGIDILTEANPTLAAMFKRIHVDFVSLVLAPTQADTTNNQRKCYANLKVTKGLLTKYAARFLALNNTWSDAAGVYNLPMSYLDLTGVAISADVTAEDLRQGQPAVNNTLYYLPATTTLRGDNFIVGGRTARFALQDAAPLFIPQDFTAESVTYDRVFDTGANTLSTSFILPFDFDVPTSNMKVAGFATVTNTAGNDYLLNFNETAHATAHTPYLLQTFDIHPFDRLTNVDVKATPQKTYSLKLDPFTHTGVYADSTLDAAAEVYVYDDLKFTKMTTNVVSPFRTFFTSTKPIGELKLDINGVLTGVCGPARSDRDGKSASRYDLNGRRTNGSAKGLQIVDGKKIYRK</sequence>
<dbReference type="HOGENOM" id="CLU_327844_0_0_10"/>
<feature type="domain" description="Lipocalin-like" evidence="2">
    <location>
        <begin position="418"/>
        <end position="482"/>
    </location>
</feature>
<dbReference type="OrthoDB" id="1080622at2"/>
<feature type="signal peptide" evidence="1">
    <location>
        <begin position="1"/>
        <end position="19"/>
    </location>
</feature>
<evidence type="ECO:0000313" key="4">
    <source>
        <dbReference type="Proteomes" id="UP000003460"/>
    </source>
</evidence>
<dbReference type="Proteomes" id="UP000003460">
    <property type="component" value="Unassembled WGS sequence"/>
</dbReference>
<gene>
    <name evidence="3" type="ORF">GCWU000325_00872</name>
</gene>
<dbReference type="STRING" id="626522.GCWU000325_00872"/>
<dbReference type="EMBL" id="ACIJ02000016">
    <property type="protein sequence ID" value="EEX72409.1"/>
    <property type="molecule type" value="Genomic_DNA"/>
</dbReference>
<keyword evidence="1" id="KW-0732">Signal</keyword>
<keyword evidence="4" id="KW-1185">Reference proteome</keyword>
<dbReference type="AlphaFoldDB" id="C9LF90"/>
<reference evidence="3" key="1">
    <citation type="submission" date="2009-09" db="EMBL/GenBank/DDBJ databases">
        <authorList>
            <person name="Weinstock G."/>
            <person name="Sodergren E."/>
            <person name="Clifton S."/>
            <person name="Fulton L."/>
            <person name="Fulton B."/>
            <person name="Courtney L."/>
            <person name="Fronick C."/>
            <person name="Harrison M."/>
            <person name="Strong C."/>
            <person name="Farmer C."/>
            <person name="Delahaunty K."/>
            <person name="Markovic C."/>
            <person name="Hall O."/>
            <person name="Minx P."/>
            <person name="Tomlinson C."/>
            <person name="Mitreva M."/>
            <person name="Nelson J."/>
            <person name="Hou S."/>
            <person name="Wollam A."/>
            <person name="Pepin K.H."/>
            <person name="Johnson M."/>
            <person name="Bhonagiri V."/>
            <person name="Nash W.E."/>
            <person name="Warren W."/>
            <person name="Chinwalla A."/>
            <person name="Mardis E.R."/>
            <person name="Wilson R.K."/>
        </authorList>
    </citation>
    <scope>NUCLEOTIDE SEQUENCE [LARGE SCALE GENOMIC DNA]</scope>
    <source>
        <strain evidence="3">ATCC 51259</strain>
    </source>
</reference>
<organism evidence="3 4">
    <name type="scientific">Alloprevotella tannerae ATCC 51259</name>
    <dbReference type="NCBI Taxonomy" id="626522"/>
    <lineage>
        <taxon>Bacteria</taxon>
        <taxon>Pseudomonadati</taxon>
        <taxon>Bacteroidota</taxon>
        <taxon>Bacteroidia</taxon>
        <taxon>Bacteroidales</taxon>
        <taxon>Prevotellaceae</taxon>
        <taxon>Alloprevotella</taxon>
    </lineage>
</organism>
<protein>
    <recommendedName>
        <fullName evidence="2">Lipocalin-like domain-containing protein</fullName>
    </recommendedName>
</protein>
<accession>C9LF90</accession>